<feature type="domain" description="ASPIC/UnbV" evidence="2">
    <location>
        <begin position="544"/>
        <end position="610"/>
    </location>
</feature>
<dbReference type="AlphaFoldDB" id="A0A316DYF3"/>
<dbReference type="PANTHER" id="PTHR16026">
    <property type="entry name" value="CARTILAGE ACIDIC PROTEIN 1"/>
    <property type="match status" value="1"/>
</dbReference>
<dbReference type="Proteomes" id="UP000245489">
    <property type="component" value="Unassembled WGS sequence"/>
</dbReference>
<dbReference type="Pfam" id="PF07593">
    <property type="entry name" value="UnbV_ASPIC"/>
    <property type="match status" value="1"/>
</dbReference>
<reference evidence="3 4" key="1">
    <citation type="submission" date="2018-05" db="EMBL/GenBank/DDBJ databases">
        <title>Genomic Encyclopedia of Archaeal and Bacterial Type Strains, Phase II (KMG-II): from individual species to whole genera.</title>
        <authorList>
            <person name="Goeker M."/>
        </authorList>
    </citation>
    <scope>NUCLEOTIDE SEQUENCE [LARGE SCALE GENOMIC DNA]</scope>
    <source>
        <strain evidence="3 4">DSM 22214</strain>
    </source>
</reference>
<sequence>MKIILKVSAIIVSVFLLVQCKMGEPQNAVSFTLLDSEKTHISFQNNLKEDAQNNLLLYEYFYNGGGVSVGDVNGDGLDDVYFTSNMESNKLYLNKGKMTFEDITVSANVAGRTEGWKTGTTMADVNGDGLLDIFVCYSGNVPPELRTKQLFINQGNNQNGIPHFVDMAKEYGLDNTSTTTQASFFDYDLDGDLDVVLLNHNIQNLPVLNVAAAKEILKQNDPISGTRLYRHDINANKEHHFTDVTIESNINSSPASFGLGIGVADFNHDGWQDMYISNDYSAPDYLYINNQKGGFDNQINESIDHFSQFSMGNDVADINNDGNMDIYTLDMLPEDNHRQKLLLGADNADKFDLHVNSGFGKQYMRNMLQLNVSQESLNSSAKKLQFSEIGQLAGVSNTDWSWSALFADFDNDGWKDLYVTNGFLRDFTNLDFMKYMNNFIAENQTNMSREKVMELVSQMPSSHISNYLYRNQSNLTFQNITESCGANQQAVSSGAAYSDLDNDGDLDLVVNNINQDAFVYENTTEQTHNFLQIELHGENFNRNGIGTKISVWSNGQLQYQEAMPTHGYQSSMSNTLHFGLGKNEKNDSIKVTWLGGKTELLKQVKLNQKVKIYEKNAKVSVSSNVPFSPIFQEINDFDFVHSQEESKEFKRQGLITNPLSFAGPCIAKADINKDGLEDFYIGGGTGQSGTIYLQNQNETFTPLPQSSFINDSFCYDTDAVFFDANGDNFLDLYVCSGGYGNYQSNDPALQDRLYLNDGKGHFTKAVLPAMLTSTSCVRVNDVNGDKKPDLFVGSRVSVGKYPIAPENYLLINNGKGVFTIQTPQLLKNIGMVSDAVWYDLDKDKINELVVVGEGMPISVFKVKKGNFIDVTNTFFDENYRGFWNKILIDDFNGDGNPEMIVGNLGLNAQLKATQKEPIEIVYGDFDKNGTIDPLLFSYNQGVSFPYLSRDELLEQLPQFRAKFTDYKSYADANSAEILNDNTFSGANKLIVNCLKTMYFSQDETGKFKEKSLPIQAQFAPIFSIAQLDYNRDGKKDLVFFGNLLHTRPKFGDYDANKGFILKNISNGNFEYAGHLSQKGDIRSSLVIGNKLIIGQNQGRAVSFKVLNKE</sequence>
<dbReference type="EMBL" id="QGGO01000020">
    <property type="protein sequence ID" value="PWK22372.1"/>
    <property type="molecule type" value="Genomic_DNA"/>
</dbReference>
<protein>
    <submittedName>
        <fullName evidence="3">VCBS repeat protein</fullName>
    </submittedName>
</protein>
<dbReference type="InterPro" id="IPR013517">
    <property type="entry name" value="FG-GAP"/>
</dbReference>
<dbReference type="Pfam" id="PF13517">
    <property type="entry name" value="FG-GAP_3"/>
    <property type="match status" value="4"/>
</dbReference>
<organism evidence="3 4">
    <name type="scientific">Arcicella aurantiaca</name>
    <dbReference type="NCBI Taxonomy" id="591202"/>
    <lineage>
        <taxon>Bacteria</taxon>
        <taxon>Pseudomonadati</taxon>
        <taxon>Bacteroidota</taxon>
        <taxon>Cytophagia</taxon>
        <taxon>Cytophagales</taxon>
        <taxon>Flectobacillaceae</taxon>
        <taxon>Arcicella</taxon>
    </lineage>
</organism>
<name>A0A316DYF3_9BACT</name>
<dbReference type="OrthoDB" id="1488345at2"/>
<dbReference type="PANTHER" id="PTHR16026:SF0">
    <property type="entry name" value="CARTILAGE ACIDIC PROTEIN 1"/>
    <property type="match status" value="1"/>
</dbReference>
<dbReference type="InterPro" id="IPR011519">
    <property type="entry name" value="UnbV_ASPIC"/>
</dbReference>
<proteinExistence type="predicted"/>
<gene>
    <name evidence="3" type="ORF">LV89_03437</name>
</gene>
<evidence type="ECO:0000256" key="1">
    <source>
        <dbReference type="ARBA" id="ARBA00022729"/>
    </source>
</evidence>
<comment type="caution">
    <text evidence="3">The sequence shown here is derived from an EMBL/GenBank/DDBJ whole genome shotgun (WGS) entry which is preliminary data.</text>
</comment>
<evidence type="ECO:0000313" key="3">
    <source>
        <dbReference type="EMBL" id="PWK22372.1"/>
    </source>
</evidence>
<keyword evidence="4" id="KW-1185">Reference proteome</keyword>
<keyword evidence="1" id="KW-0732">Signal</keyword>
<accession>A0A316DYF3</accession>
<evidence type="ECO:0000313" key="4">
    <source>
        <dbReference type="Proteomes" id="UP000245489"/>
    </source>
</evidence>
<dbReference type="SUPFAM" id="SSF69318">
    <property type="entry name" value="Integrin alpha N-terminal domain"/>
    <property type="match status" value="3"/>
</dbReference>
<dbReference type="InterPro" id="IPR027039">
    <property type="entry name" value="Crtac1"/>
</dbReference>
<dbReference type="RefSeq" id="WP_109744130.1">
    <property type="nucleotide sequence ID" value="NZ_QGGO01000020.1"/>
</dbReference>
<dbReference type="Gene3D" id="2.130.10.130">
    <property type="entry name" value="Integrin alpha, N-terminal"/>
    <property type="match status" value="4"/>
</dbReference>
<dbReference type="InterPro" id="IPR028994">
    <property type="entry name" value="Integrin_alpha_N"/>
</dbReference>
<evidence type="ECO:0000259" key="2">
    <source>
        <dbReference type="Pfam" id="PF07593"/>
    </source>
</evidence>